<keyword evidence="3" id="KW-0804">Transcription</keyword>
<dbReference type="InterPro" id="IPR012318">
    <property type="entry name" value="HTH_CRP"/>
</dbReference>
<organism evidence="6 8">
    <name type="scientific">Vibrio owensii</name>
    <dbReference type="NCBI Taxonomy" id="696485"/>
    <lineage>
        <taxon>Bacteria</taxon>
        <taxon>Pseudomonadati</taxon>
        <taxon>Pseudomonadota</taxon>
        <taxon>Gammaproteobacteria</taxon>
        <taxon>Vibrionales</taxon>
        <taxon>Vibrionaceae</taxon>
        <taxon>Vibrio</taxon>
    </lineage>
</organism>
<dbReference type="EMBL" id="CP033138">
    <property type="protein sequence ID" value="AYO16569.1"/>
    <property type="molecule type" value="Genomic_DNA"/>
</dbReference>
<dbReference type="InterPro" id="IPR014710">
    <property type="entry name" value="RmlC-like_jellyroll"/>
</dbReference>
<dbReference type="AlphaFoldDB" id="A0AAP9GJ20"/>
<gene>
    <name evidence="6" type="ORF">APZ19_27040</name>
    <name evidence="5" type="ORF">D0812_19355</name>
</gene>
<dbReference type="Proteomes" id="UP000390336">
    <property type="component" value="Chromosome 2"/>
</dbReference>
<protein>
    <submittedName>
        <fullName evidence="5">Crp/Fnr family transcriptional regulator</fullName>
    </submittedName>
    <submittedName>
        <fullName evidence="6">Helix-turn-helix domain-containing protein</fullName>
    </submittedName>
</protein>
<reference evidence="6 8" key="1">
    <citation type="journal article" date="2015" name="Genome Announc.">
        <title>Draft Genome Sequence of Vibrio owensii Strain SH-14, Which Causes Shrimp Acute Hepatopancreatic Necrosis Disease.</title>
        <authorList>
            <person name="Liu L."/>
            <person name="Xiao J."/>
            <person name="Xia X."/>
            <person name="Pan Y."/>
            <person name="Yan S."/>
            <person name="Wang Y."/>
        </authorList>
    </citation>
    <scope>NUCLEOTIDE SEQUENCE [LARGE SCALE GENOMIC DNA]</scope>
    <source>
        <strain evidence="6 8">SH14</strain>
    </source>
</reference>
<dbReference type="Pfam" id="PF00027">
    <property type="entry name" value="cNMP_binding"/>
    <property type="match status" value="1"/>
</dbReference>
<dbReference type="Pfam" id="PF13545">
    <property type="entry name" value="HTH_Crp_2"/>
    <property type="match status" value="1"/>
</dbReference>
<dbReference type="GO" id="GO:0003677">
    <property type="term" value="F:DNA binding"/>
    <property type="evidence" value="ECO:0007669"/>
    <property type="project" value="UniProtKB-KW"/>
</dbReference>
<reference evidence="6" key="3">
    <citation type="submission" date="2019-11" db="EMBL/GenBank/DDBJ databases">
        <title>Complete genome sequence of Vibrio owensii SH-14 isolated from shrimp with acute hepatopancreatic necrosis diease.</title>
        <authorList>
            <person name="Liang X."/>
            <person name="Wang Y."/>
        </authorList>
    </citation>
    <scope>NUCLEOTIDE SEQUENCE</scope>
    <source>
        <strain evidence="6">SH14</strain>
    </source>
</reference>
<dbReference type="GO" id="GO:0006355">
    <property type="term" value="P:regulation of DNA-templated transcription"/>
    <property type="evidence" value="ECO:0007669"/>
    <property type="project" value="InterPro"/>
</dbReference>
<keyword evidence="7" id="KW-1185">Reference proteome</keyword>
<dbReference type="PROSITE" id="PS50042">
    <property type="entry name" value="CNMP_BINDING_3"/>
    <property type="match status" value="1"/>
</dbReference>
<feature type="domain" description="Cyclic nucleotide-binding" evidence="4">
    <location>
        <begin position="31"/>
        <end position="151"/>
    </location>
</feature>
<dbReference type="InterPro" id="IPR018490">
    <property type="entry name" value="cNMP-bd_dom_sf"/>
</dbReference>
<evidence type="ECO:0000256" key="3">
    <source>
        <dbReference type="ARBA" id="ARBA00023163"/>
    </source>
</evidence>
<dbReference type="CDD" id="cd00038">
    <property type="entry name" value="CAP_ED"/>
    <property type="match status" value="1"/>
</dbReference>
<evidence type="ECO:0000256" key="1">
    <source>
        <dbReference type="ARBA" id="ARBA00023015"/>
    </source>
</evidence>
<sequence length="247" mass="27706">MSKILQSHLSHSLSQEDPTVFTDQVLNTDPTLAELDRTAVDEMVLAARVESYKVPTLLNSAHTKVDTMRLVVSGHIELVSCNANGEEACIAILGPGSWLTWLGCFEDQPTKHDFYSASDTLTIAIPVKKMRDIASRYPQLYQIAIHEISVRFRLLMEWTTESVLLKNEYRVAKLLALVSRLNTSSGHNAPILYTQDKLAHLSRCSRQTLSRSLQQLAKQGIISIGYRRIDIINGEKLDDFIRSGLPN</sequence>
<evidence type="ECO:0000313" key="5">
    <source>
        <dbReference type="EMBL" id="AYO16569.1"/>
    </source>
</evidence>
<evidence type="ECO:0000256" key="2">
    <source>
        <dbReference type="ARBA" id="ARBA00023125"/>
    </source>
</evidence>
<dbReference type="InterPro" id="IPR036390">
    <property type="entry name" value="WH_DNA-bd_sf"/>
</dbReference>
<evidence type="ECO:0000313" key="6">
    <source>
        <dbReference type="EMBL" id="QGH50722.1"/>
    </source>
</evidence>
<dbReference type="SUPFAM" id="SSF51206">
    <property type="entry name" value="cAMP-binding domain-like"/>
    <property type="match status" value="1"/>
</dbReference>
<reference evidence="5 7" key="2">
    <citation type="submission" date="2018-10" db="EMBL/GenBank/DDBJ databases">
        <title>Whole Genome of Vibrio owensii strain 170502, isolated from Acute Hepatopancreatic Necrosis Disease (AHPND) shrimp.</title>
        <authorList>
            <person name="Yan M."/>
            <person name="Wang X."/>
            <person name="Wang Y."/>
        </authorList>
    </citation>
    <scope>NUCLEOTIDE SEQUENCE [LARGE SCALE GENOMIC DNA]</scope>
    <source>
        <strain evidence="5 7">1700302</strain>
    </source>
</reference>
<dbReference type="Proteomes" id="UP000272136">
    <property type="component" value="Chromosome 2"/>
</dbReference>
<dbReference type="EMBL" id="CP045860">
    <property type="protein sequence ID" value="QGH50722.1"/>
    <property type="molecule type" value="Genomic_DNA"/>
</dbReference>
<proteinExistence type="predicted"/>
<dbReference type="Gene3D" id="2.60.120.10">
    <property type="entry name" value="Jelly Rolls"/>
    <property type="match status" value="1"/>
</dbReference>
<dbReference type="SUPFAM" id="SSF46785">
    <property type="entry name" value="Winged helix' DNA-binding domain"/>
    <property type="match status" value="1"/>
</dbReference>
<dbReference type="RefSeq" id="WP_078608946.1">
    <property type="nucleotide sequence ID" value="NZ_CP019960.1"/>
</dbReference>
<keyword evidence="1" id="KW-0805">Transcription regulation</keyword>
<dbReference type="Gene3D" id="1.10.10.10">
    <property type="entry name" value="Winged helix-like DNA-binding domain superfamily/Winged helix DNA-binding domain"/>
    <property type="match status" value="1"/>
</dbReference>
<evidence type="ECO:0000313" key="7">
    <source>
        <dbReference type="Proteomes" id="UP000272136"/>
    </source>
</evidence>
<evidence type="ECO:0000259" key="4">
    <source>
        <dbReference type="PROSITE" id="PS50042"/>
    </source>
</evidence>
<dbReference type="GeneID" id="47101728"/>
<evidence type="ECO:0000313" key="8">
    <source>
        <dbReference type="Proteomes" id="UP000390336"/>
    </source>
</evidence>
<dbReference type="KEGG" id="vow:A9237_18190"/>
<dbReference type="InterPro" id="IPR000595">
    <property type="entry name" value="cNMP-bd_dom"/>
</dbReference>
<name>A0AAP9GJ20_9VIBR</name>
<keyword evidence="2" id="KW-0238">DNA-binding</keyword>
<dbReference type="InterPro" id="IPR036388">
    <property type="entry name" value="WH-like_DNA-bd_sf"/>
</dbReference>
<accession>A0AAP9GJ20</accession>
<dbReference type="SMART" id="SM00419">
    <property type="entry name" value="HTH_CRP"/>
    <property type="match status" value="1"/>
</dbReference>